<evidence type="ECO:0000256" key="13">
    <source>
        <dbReference type="ARBA" id="ARBA00023268"/>
    </source>
</evidence>
<evidence type="ECO:0000256" key="12">
    <source>
        <dbReference type="ARBA" id="ARBA00023239"/>
    </source>
</evidence>
<comment type="similarity">
    <text evidence="3 19">In the N-terminal section; belongs to the NnrE/AIBP family.</text>
</comment>
<feature type="binding site" evidence="17">
    <location>
        <position position="367"/>
    </location>
    <ligand>
        <name>(6S)-NADPHX</name>
        <dbReference type="ChEBI" id="CHEBI:64076"/>
    </ligand>
</feature>
<dbReference type="PANTHER" id="PTHR12592:SF0">
    <property type="entry name" value="ATP-DEPENDENT (S)-NAD(P)H-HYDRATE DEHYDRATASE"/>
    <property type="match status" value="1"/>
</dbReference>
<dbReference type="PROSITE" id="PS01050">
    <property type="entry name" value="YJEF_C_2"/>
    <property type="match status" value="1"/>
</dbReference>
<dbReference type="EMBL" id="CP070608">
    <property type="protein sequence ID" value="QSE98922.1"/>
    <property type="molecule type" value="Genomic_DNA"/>
</dbReference>
<dbReference type="HAMAP" id="MF_01965">
    <property type="entry name" value="NADHX_dehydratase"/>
    <property type="match status" value="1"/>
</dbReference>
<comment type="cofactor">
    <cofactor evidence="17">
        <name>Mg(2+)</name>
        <dbReference type="ChEBI" id="CHEBI:18420"/>
    </cofactor>
</comment>
<name>A0A975A2U7_9BACT</name>
<evidence type="ECO:0000256" key="10">
    <source>
        <dbReference type="ARBA" id="ARBA00023027"/>
    </source>
</evidence>
<evidence type="ECO:0000256" key="5">
    <source>
        <dbReference type="ARBA" id="ARBA00022723"/>
    </source>
</evidence>
<comment type="catalytic activity">
    <reaction evidence="16 17 19">
        <text>(6S)-NADPHX + ADP = AMP + phosphate + NADPH + H(+)</text>
        <dbReference type="Rhea" id="RHEA:32235"/>
        <dbReference type="ChEBI" id="CHEBI:15378"/>
        <dbReference type="ChEBI" id="CHEBI:43474"/>
        <dbReference type="ChEBI" id="CHEBI:57783"/>
        <dbReference type="ChEBI" id="CHEBI:64076"/>
        <dbReference type="ChEBI" id="CHEBI:456215"/>
        <dbReference type="ChEBI" id="CHEBI:456216"/>
        <dbReference type="EC" id="4.2.1.136"/>
    </reaction>
</comment>
<dbReference type="HAMAP" id="MF_01966">
    <property type="entry name" value="NADHX_epimerase"/>
    <property type="match status" value="1"/>
</dbReference>
<feature type="binding site" evidence="18">
    <location>
        <position position="119"/>
    </location>
    <ligand>
        <name>K(+)</name>
        <dbReference type="ChEBI" id="CHEBI:29103"/>
    </ligand>
</feature>
<comment type="similarity">
    <text evidence="17">Belongs to the NnrD/CARKD family.</text>
</comment>
<dbReference type="KEGG" id="fuv:JR347_07520"/>
<feature type="binding site" evidence="18">
    <location>
        <begin position="123"/>
        <end position="129"/>
    </location>
    <ligand>
        <name>(6S)-NADPHX</name>
        <dbReference type="ChEBI" id="CHEBI:64076"/>
    </ligand>
</feature>
<feature type="domain" description="YjeF C-terminal" evidence="20">
    <location>
        <begin position="219"/>
        <end position="492"/>
    </location>
</feature>
<feature type="binding site" evidence="18">
    <location>
        <begin position="57"/>
        <end position="61"/>
    </location>
    <ligand>
        <name>(6S)-NADPHX</name>
        <dbReference type="ChEBI" id="CHEBI:64076"/>
    </ligand>
</feature>
<keyword evidence="8 17" id="KW-0521">NADP</keyword>
<sequence length="493" mass="53005">MKILSVENIRDLDAYTIEHEPISSFDLMERASKAFVQWFVSKVTSDKSILVVAGTGNNGGDGLAVARMLHDKKYQVKVVIIGNKDSGSDDFKTNLKRLSTQVFEFDSEAKLPKADIIIDAIFGSGLSRPAEGKYAILIEQINESGAEVASIDMPSGLFADRTTEGKSIVRANATVSFQLPKLAFMLPETYEYVGNWHTVDIGLSQKFISEQETSNYYITASFVKSLIKQTGKFDHKGMNGNALIVGGSLGKIGAAVLAAKAALRSGVGLLTVQVPRVGNSILQVAAPEAMTILDDQENLISSITSDGYNAIAIGPGLGTDSTTVKALGNFLTDYQKPLVLDADALNILSDNRVLMELIPENSILTPHPKEFKRLLGESWQNDFERLDKQKELSKKLKSIIILKGAHSSISLPNGEVYFNSTGNEGMAKGGSGDVLTGMLVSILGQGYSSRDAAILGVFLHGSAGDFAKNQLGSIAMKSGDLINFIPEAYAHIC</sequence>
<comment type="function">
    <text evidence="18">Catalyzes the epimerization of the S- and R-forms of NAD(P)HX, a damaged form of NAD(P)H that is a result of enzymatic or heat-dependent hydration. This is a prerequisite for the S-specific NAD(P)H-hydrate dehydratase to allow the repair of both epimers of NAD(P)HX.</text>
</comment>
<evidence type="ECO:0000256" key="4">
    <source>
        <dbReference type="ARBA" id="ARBA00009524"/>
    </source>
</evidence>
<accession>A0A975A2U7</accession>
<dbReference type="GO" id="GO:0046872">
    <property type="term" value="F:metal ion binding"/>
    <property type="evidence" value="ECO:0007669"/>
    <property type="project" value="UniProtKB-UniRule"/>
</dbReference>
<comment type="function">
    <text evidence="14 19">Bifunctional enzyme that catalyzes the epimerization of the S- and R-forms of NAD(P)HX and the dehydration of the S-form of NAD(P)HX at the expense of ADP, which is converted to AMP. This allows the repair of both epimers of NAD(P)HX, a damaged form of NAD(P)H that is a result of enzymatic or heat-dependent hydration.</text>
</comment>
<dbReference type="InterPro" id="IPR029056">
    <property type="entry name" value="Ribokinase-like"/>
</dbReference>
<evidence type="ECO:0000256" key="18">
    <source>
        <dbReference type="HAMAP-Rule" id="MF_01966"/>
    </source>
</evidence>
<dbReference type="GO" id="GO:0005524">
    <property type="term" value="F:ATP binding"/>
    <property type="evidence" value="ECO:0007669"/>
    <property type="project" value="UniProtKB-UniRule"/>
</dbReference>
<feature type="binding site" evidence="18">
    <location>
        <position position="58"/>
    </location>
    <ligand>
        <name>K(+)</name>
        <dbReference type="ChEBI" id="CHEBI:29103"/>
    </ligand>
</feature>
<dbReference type="Proteomes" id="UP000662783">
    <property type="component" value="Chromosome"/>
</dbReference>
<dbReference type="GO" id="GO:0052856">
    <property type="term" value="F:NAD(P)HX epimerase activity"/>
    <property type="evidence" value="ECO:0007669"/>
    <property type="project" value="UniProtKB-UniRule"/>
</dbReference>
<evidence type="ECO:0000259" key="21">
    <source>
        <dbReference type="PROSITE" id="PS51385"/>
    </source>
</evidence>
<evidence type="ECO:0000259" key="20">
    <source>
        <dbReference type="PROSITE" id="PS51383"/>
    </source>
</evidence>
<comment type="similarity">
    <text evidence="18">Belongs to the NnrE/AIBP family.</text>
</comment>
<organism evidence="22 23">
    <name type="scientific">Fulvivirga lutea</name>
    <dbReference type="NCBI Taxonomy" id="2810512"/>
    <lineage>
        <taxon>Bacteria</taxon>
        <taxon>Pseudomonadati</taxon>
        <taxon>Bacteroidota</taxon>
        <taxon>Cytophagia</taxon>
        <taxon>Cytophagales</taxon>
        <taxon>Fulvivirgaceae</taxon>
        <taxon>Fulvivirga</taxon>
    </lineage>
</organism>
<dbReference type="Gene3D" id="3.40.50.10260">
    <property type="entry name" value="YjeF N-terminal domain"/>
    <property type="match status" value="1"/>
</dbReference>
<evidence type="ECO:0000256" key="3">
    <source>
        <dbReference type="ARBA" id="ARBA00006001"/>
    </source>
</evidence>
<dbReference type="GO" id="GO:0110051">
    <property type="term" value="P:metabolite repair"/>
    <property type="evidence" value="ECO:0007669"/>
    <property type="project" value="TreeGrafter"/>
</dbReference>
<evidence type="ECO:0000256" key="15">
    <source>
        <dbReference type="ARBA" id="ARBA00048238"/>
    </source>
</evidence>
<evidence type="ECO:0000256" key="17">
    <source>
        <dbReference type="HAMAP-Rule" id="MF_01965"/>
    </source>
</evidence>
<feature type="binding site" evidence="18">
    <location>
        <position position="134"/>
    </location>
    <ligand>
        <name>(6S)-NADPHX</name>
        <dbReference type="ChEBI" id="CHEBI:64076"/>
    </ligand>
</feature>
<dbReference type="GO" id="GO:0052855">
    <property type="term" value="F:ADP-dependent NAD(P)H-hydrate dehydratase activity"/>
    <property type="evidence" value="ECO:0007669"/>
    <property type="project" value="UniProtKB-UniRule"/>
</dbReference>
<dbReference type="Gene3D" id="3.40.1190.20">
    <property type="match status" value="1"/>
</dbReference>
<proteinExistence type="inferred from homology"/>
<feature type="binding site" evidence="17">
    <location>
        <position position="254"/>
    </location>
    <ligand>
        <name>(6S)-NADPHX</name>
        <dbReference type="ChEBI" id="CHEBI:64076"/>
    </ligand>
</feature>
<comment type="subunit">
    <text evidence="17">Homotetramer.</text>
</comment>
<dbReference type="InterPro" id="IPR036652">
    <property type="entry name" value="YjeF_N_dom_sf"/>
</dbReference>
<evidence type="ECO:0000313" key="23">
    <source>
        <dbReference type="Proteomes" id="UP000662783"/>
    </source>
</evidence>
<feature type="binding site" evidence="17">
    <location>
        <position position="433"/>
    </location>
    <ligand>
        <name>(6S)-NADPHX</name>
        <dbReference type="ChEBI" id="CHEBI:64076"/>
    </ligand>
</feature>
<evidence type="ECO:0000256" key="14">
    <source>
        <dbReference type="ARBA" id="ARBA00025153"/>
    </source>
</evidence>
<dbReference type="AlphaFoldDB" id="A0A975A2U7"/>
<keyword evidence="13" id="KW-0511">Multifunctional enzyme</keyword>
<comment type="catalytic activity">
    <reaction evidence="1 18 19">
        <text>(6R)-NADHX = (6S)-NADHX</text>
        <dbReference type="Rhea" id="RHEA:32215"/>
        <dbReference type="ChEBI" id="CHEBI:64074"/>
        <dbReference type="ChEBI" id="CHEBI:64075"/>
        <dbReference type="EC" id="5.1.99.6"/>
    </reaction>
</comment>
<dbReference type="NCBIfam" id="TIGR00197">
    <property type="entry name" value="yjeF_nterm"/>
    <property type="match status" value="1"/>
</dbReference>
<feature type="binding site" evidence="17">
    <location>
        <position position="316"/>
    </location>
    <ligand>
        <name>(6S)-NADPHX</name>
        <dbReference type="ChEBI" id="CHEBI:64076"/>
    </ligand>
</feature>
<comment type="similarity">
    <text evidence="4 19">In the C-terminal section; belongs to the NnrD/CARKD family.</text>
</comment>
<dbReference type="GO" id="GO:0046496">
    <property type="term" value="P:nicotinamide nucleotide metabolic process"/>
    <property type="evidence" value="ECO:0007669"/>
    <property type="project" value="UniProtKB-UniRule"/>
</dbReference>
<comment type="function">
    <text evidence="17">Catalyzes the dehydration of the S-form of NAD(P)HX at the expense of ADP, which is converted to AMP. Together with NAD(P)HX epimerase, which catalyzes the epimerization of the S- and R-forms, the enzyme allows the repair of both epimers of NAD(P)HX, a damaged form of NAD(P)H that is a result of enzymatic or heat-dependent hydration.</text>
</comment>
<comment type="catalytic activity">
    <reaction evidence="2 18 19">
        <text>(6R)-NADPHX = (6S)-NADPHX</text>
        <dbReference type="Rhea" id="RHEA:32227"/>
        <dbReference type="ChEBI" id="CHEBI:64076"/>
        <dbReference type="ChEBI" id="CHEBI:64077"/>
        <dbReference type="EC" id="5.1.99.6"/>
    </reaction>
</comment>
<dbReference type="PROSITE" id="PS01049">
    <property type="entry name" value="YJEF_C_1"/>
    <property type="match status" value="1"/>
</dbReference>
<dbReference type="EC" id="4.2.1.136" evidence="19"/>
<dbReference type="PROSITE" id="PS51383">
    <property type="entry name" value="YJEF_C_3"/>
    <property type="match status" value="1"/>
</dbReference>
<evidence type="ECO:0000256" key="2">
    <source>
        <dbReference type="ARBA" id="ARBA00000909"/>
    </source>
</evidence>
<evidence type="ECO:0000256" key="11">
    <source>
        <dbReference type="ARBA" id="ARBA00023235"/>
    </source>
</evidence>
<keyword evidence="9 18" id="KW-0630">Potassium</keyword>
<dbReference type="SUPFAM" id="SSF64153">
    <property type="entry name" value="YjeF N-terminal domain-like"/>
    <property type="match status" value="1"/>
</dbReference>
<comment type="cofactor">
    <cofactor evidence="18 19">
        <name>K(+)</name>
        <dbReference type="ChEBI" id="CHEBI:29103"/>
    </cofactor>
    <text evidence="18 19">Binds 1 potassium ion per subunit.</text>
</comment>
<keyword evidence="10 17" id="KW-0520">NAD</keyword>
<dbReference type="PROSITE" id="PS51385">
    <property type="entry name" value="YJEF_N"/>
    <property type="match status" value="1"/>
</dbReference>
<dbReference type="SUPFAM" id="SSF53613">
    <property type="entry name" value="Ribokinase-like"/>
    <property type="match status" value="1"/>
</dbReference>
<feature type="binding site" evidence="17">
    <location>
        <position position="432"/>
    </location>
    <ligand>
        <name>AMP</name>
        <dbReference type="ChEBI" id="CHEBI:456215"/>
    </ligand>
</feature>
<reference evidence="22" key="1">
    <citation type="submission" date="2021-02" db="EMBL/GenBank/DDBJ databases">
        <title>Fulvivirga sp. S481 isolated from sea water.</title>
        <authorList>
            <person name="Bae S.S."/>
            <person name="Baek K."/>
        </authorList>
    </citation>
    <scope>NUCLEOTIDE SEQUENCE</scope>
    <source>
        <strain evidence="22">S481</strain>
    </source>
</reference>
<dbReference type="InterPro" id="IPR030677">
    <property type="entry name" value="Nnr"/>
</dbReference>
<dbReference type="RefSeq" id="WP_205723436.1">
    <property type="nucleotide sequence ID" value="NZ_CP070608.1"/>
</dbReference>
<dbReference type="CDD" id="cd01171">
    <property type="entry name" value="YXKO-related"/>
    <property type="match status" value="1"/>
</dbReference>
<dbReference type="Pfam" id="PF01256">
    <property type="entry name" value="Carb_kinase"/>
    <property type="match status" value="1"/>
</dbReference>
<keyword evidence="11 18" id="KW-0413">Isomerase</keyword>
<dbReference type="PIRSF" id="PIRSF017184">
    <property type="entry name" value="Nnr"/>
    <property type="match status" value="1"/>
</dbReference>
<keyword evidence="5 18" id="KW-0479">Metal-binding</keyword>
<dbReference type="PANTHER" id="PTHR12592">
    <property type="entry name" value="ATP-DEPENDENT (S)-NAD(P)H-HYDRATE DEHYDRATASE FAMILY MEMBER"/>
    <property type="match status" value="1"/>
</dbReference>
<feature type="binding site" evidence="17">
    <location>
        <begin position="403"/>
        <end position="407"/>
    </location>
    <ligand>
        <name>AMP</name>
        <dbReference type="ChEBI" id="CHEBI:456215"/>
    </ligand>
</feature>
<feature type="domain" description="YjeF N-terminal" evidence="21">
    <location>
        <begin position="9"/>
        <end position="209"/>
    </location>
</feature>
<dbReference type="EC" id="5.1.99.6" evidence="19"/>
<keyword evidence="23" id="KW-1185">Reference proteome</keyword>
<dbReference type="InterPro" id="IPR017953">
    <property type="entry name" value="Carbohydrate_kinase_pred_CS"/>
</dbReference>
<evidence type="ECO:0000256" key="6">
    <source>
        <dbReference type="ARBA" id="ARBA00022741"/>
    </source>
</evidence>
<evidence type="ECO:0000256" key="19">
    <source>
        <dbReference type="PIRNR" id="PIRNR017184"/>
    </source>
</evidence>
<evidence type="ECO:0000256" key="8">
    <source>
        <dbReference type="ARBA" id="ARBA00022857"/>
    </source>
</evidence>
<keyword evidence="7 17" id="KW-0067">ATP-binding</keyword>
<dbReference type="InterPro" id="IPR004443">
    <property type="entry name" value="YjeF_N_dom"/>
</dbReference>
<feature type="binding site" evidence="18">
    <location>
        <position position="155"/>
    </location>
    <ligand>
        <name>K(+)</name>
        <dbReference type="ChEBI" id="CHEBI:29103"/>
    </ligand>
</feature>
<evidence type="ECO:0000313" key="22">
    <source>
        <dbReference type="EMBL" id="QSE98922.1"/>
    </source>
</evidence>
<keyword evidence="12 17" id="KW-0456">Lyase</keyword>
<evidence type="ECO:0000256" key="16">
    <source>
        <dbReference type="ARBA" id="ARBA00049209"/>
    </source>
</evidence>
<evidence type="ECO:0000256" key="1">
    <source>
        <dbReference type="ARBA" id="ARBA00000013"/>
    </source>
</evidence>
<protein>
    <recommendedName>
        <fullName evidence="19">Bifunctional NAD(P)H-hydrate repair enzyme</fullName>
    </recommendedName>
    <alternativeName>
        <fullName evidence="19">Nicotinamide nucleotide repair protein</fullName>
    </alternativeName>
    <domain>
        <recommendedName>
            <fullName evidence="19">ADP-dependent (S)-NAD(P)H-hydrate dehydratase</fullName>
            <ecNumber evidence="19">4.2.1.136</ecNumber>
        </recommendedName>
        <alternativeName>
            <fullName evidence="19">ADP-dependent NAD(P)HX dehydratase</fullName>
        </alternativeName>
    </domain>
    <domain>
        <recommendedName>
            <fullName evidence="19">NAD(P)H-hydrate epimerase</fullName>
            <ecNumber evidence="19">5.1.99.6</ecNumber>
        </recommendedName>
    </domain>
</protein>
<keyword evidence="6 17" id="KW-0547">Nucleotide-binding</keyword>
<dbReference type="InterPro" id="IPR000631">
    <property type="entry name" value="CARKD"/>
</dbReference>
<gene>
    <name evidence="18" type="primary">nnrE</name>
    <name evidence="17" type="synonym">nnrD</name>
    <name evidence="22" type="ORF">JR347_07520</name>
</gene>
<evidence type="ECO:0000256" key="7">
    <source>
        <dbReference type="ARBA" id="ARBA00022840"/>
    </source>
</evidence>
<dbReference type="Pfam" id="PF03853">
    <property type="entry name" value="YjeF_N"/>
    <property type="match status" value="1"/>
</dbReference>
<comment type="catalytic activity">
    <reaction evidence="15 17 19">
        <text>(6S)-NADHX + ADP = AMP + phosphate + NADH + H(+)</text>
        <dbReference type="Rhea" id="RHEA:32223"/>
        <dbReference type="ChEBI" id="CHEBI:15378"/>
        <dbReference type="ChEBI" id="CHEBI:43474"/>
        <dbReference type="ChEBI" id="CHEBI:57945"/>
        <dbReference type="ChEBI" id="CHEBI:64074"/>
        <dbReference type="ChEBI" id="CHEBI:456215"/>
        <dbReference type="ChEBI" id="CHEBI:456216"/>
        <dbReference type="EC" id="4.2.1.136"/>
    </reaction>
</comment>
<feature type="binding site" evidence="18">
    <location>
        <position position="152"/>
    </location>
    <ligand>
        <name>(6S)-NADPHX</name>
        <dbReference type="ChEBI" id="CHEBI:64076"/>
    </ligand>
</feature>
<dbReference type="NCBIfam" id="TIGR00196">
    <property type="entry name" value="yjeF_cterm"/>
    <property type="match status" value="1"/>
</dbReference>
<evidence type="ECO:0000256" key="9">
    <source>
        <dbReference type="ARBA" id="ARBA00022958"/>
    </source>
</evidence>